<evidence type="ECO:0000313" key="4">
    <source>
        <dbReference type="EMBL" id="MBR0680459.1"/>
    </source>
</evidence>
<dbReference type="CDD" id="cd05666">
    <property type="entry name" value="M20_Acy1-like"/>
    <property type="match status" value="1"/>
</dbReference>
<dbReference type="SUPFAM" id="SSF53187">
    <property type="entry name" value="Zn-dependent exopeptidases"/>
    <property type="match status" value="1"/>
</dbReference>
<dbReference type="Pfam" id="PF07687">
    <property type="entry name" value="M20_dimer"/>
    <property type="match status" value="1"/>
</dbReference>
<dbReference type="Proteomes" id="UP001138709">
    <property type="component" value="Unassembled WGS sequence"/>
</dbReference>
<dbReference type="SUPFAM" id="SSF55031">
    <property type="entry name" value="Bacterial exopeptidase dimerisation domain"/>
    <property type="match status" value="1"/>
</dbReference>
<dbReference type="Pfam" id="PF01546">
    <property type="entry name" value="Peptidase_M20"/>
    <property type="match status" value="1"/>
</dbReference>
<dbReference type="Gene3D" id="3.30.70.360">
    <property type="match status" value="1"/>
</dbReference>
<reference evidence="4" key="1">
    <citation type="submission" date="2020-01" db="EMBL/GenBank/DDBJ databases">
        <authorList>
            <person name="Rat A."/>
        </authorList>
    </citation>
    <scope>NUCLEOTIDE SEQUENCE</scope>
    <source>
        <strain evidence="4">LMG 31228</strain>
    </source>
</reference>
<dbReference type="GO" id="GO:0046872">
    <property type="term" value="F:metal ion binding"/>
    <property type="evidence" value="ECO:0007669"/>
    <property type="project" value="UniProtKB-KW"/>
</dbReference>
<dbReference type="Gene3D" id="3.40.630.10">
    <property type="entry name" value="Zn peptidases"/>
    <property type="match status" value="1"/>
</dbReference>
<feature type="binding site" evidence="2">
    <location>
        <position position="189"/>
    </location>
    <ligand>
        <name>Mn(2+)</name>
        <dbReference type="ChEBI" id="CHEBI:29035"/>
        <label>2</label>
    </ligand>
</feature>
<feature type="domain" description="Peptidase M20 dimerisation" evidence="3">
    <location>
        <begin position="212"/>
        <end position="302"/>
    </location>
</feature>
<feature type="binding site" evidence="2">
    <location>
        <position position="163"/>
    </location>
    <ligand>
        <name>Mn(2+)</name>
        <dbReference type="ChEBI" id="CHEBI:29035"/>
        <label>2</label>
    </ligand>
</feature>
<dbReference type="NCBIfam" id="TIGR01891">
    <property type="entry name" value="amidohydrolases"/>
    <property type="match status" value="1"/>
</dbReference>
<feature type="binding site" evidence="2">
    <location>
        <position position="130"/>
    </location>
    <ligand>
        <name>Mn(2+)</name>
        <dbReference type="ChEBI" id="CHEBI:29035"/>
        <label>2</label>
    </ligand>
</feature>
<keyword evidence="5" id="KW-1185">Reference proteome</keyword>
<dbReference type="PANTHER" id="PTHR11014">
    <property type="entry name" value="PEPTIDASE M20 FAMILY MEMBER"/>
    <property type="match status" value="1"/>
</dbReference>
<feature type="binding site" evidence="2">
    <location>
        <position position="128"/>
    </location>
    <ligand>
        <name>Mn(2+)</name>
        <dbReference type="ChEBI" id="CHEBI:29035"/>
        <label>2</label>
    </ligand>
</feature>
<protein>
    <submittedName>
        <fullName evidence="4">Amidohydrolase</fullName>
    </submittedName>
</protein>
<comment type="caution">
    <text evidence="4">The sequence shown here is derived from an EMBL/GenBank/DDBJ whole genome shotgun (WGS) entry which is preliminary data.</text>
</comment>
<dbReference type="FunFam" id="3.30.70.360:FF:000001">
    <property type="entry name" value="N-acetyldiaminopimelate deacetylase"/>
    <property type="match status" value="1"/>
</dbReference>
<keyword evidence="2" id="KW-0464">Manganese</keyword>
<evidence type="ECO:0000256" key="2">
    <source>
        <dbReference type="PIRSR" id="PIRSR005962-1"/>
    </source>
</evidence>
<feature type="binding site" evidence="2">
    <location>
        <position position="391"/>
    </location>
    <ligand>
        <name>Mn(2+)</name>
        <dbReference type="ChEBI" id="CHEBI:29035"/>
        <label>2</label>
    </ligand>
</feature>
<dbReference type="GO" id="GO:0019877">
    <property type="term" value="P:diaminopimelate biosynthetic process"/>
    <property type="evidence" value="ECO:0007669"/>
    <property type="project" value="UniProtKB-ARBA"/>
</dbReference>
<dbReference type="EMBL" id="JAAEDL010000006">
    <property type="protein sequence ID" value="MBR0680459.1"/>
    <property type="molecule type" value="Genomic_DNA"/>
</dbReference>
<dbReference type="InterPro" id="IPR002933">
    <property type="entry name" value="Peptidase_M20"/>
</dbReference>
<dbReference type="PANTHER" id="PTHR11014:SF63">
    <property type="entry name" value="METALLOPEPTIDASE, PUTATIVE (AFU_ORTHOLOGUE AFUA_6G09600)-RELATED"/>
    <property type="match status" value="1"/>
</dbReference>
<dbReference type="InterPro" id="IPR036264">
    <property type="entry name" value="Bact_exopeptidase_dim_dom"/>
</dbReference>
<accession>A0A9X9X9S3</accession>
<comment type="cofactor">
    <cofactor evidence="2">
        <name>Mn(2+)</name>
        <dbReference type="ChEBI" id="CHEBI:29035"/>
    </cofactor>
    <text evidence="2">The Mn(2+) ion enhances activity.</text>
</comment>
<dbReference type="AlphaFoldDB" id="A0A9X9X9S3"/>
<evidence type="ECO:0000256" key="1">
    <source>
        <dbReference type="ARBA" id="ARBA00022801"/>
    </source>
</evidence>
<dbReference type="GO" id="GO:0050118">
    <property type="term" value="F:N-acetyldiaminopimelate deacetylase activity"/>
    <property type="evidence" value="ECO:0007669"/>
    <property type="project" value="UniProtKB-ARBA"/>
</dbReference>
<evidence type="ECO:0000313" key="5">
    <source>
        <dbReference type="Proteomes" id="UP001138709"/>
    </source>
</evidence>
<evidence type="ECO:0000259" key="3">
    <source>
        <dbReference type="Pfam" id="PF07687"/>
    </source>
</evidence>
<sequence>MRPSACPAQRLQVAIIRNPFSEIAVSAHLLRLLRRHEAELIAIRHDLHRHPELGFQEGRTAGVVAQALRGWGIEVAEGIARTGVVGTLRGRRGGSRAIALRADMDALPIQEATGVPYASANPGVMHACGHDGHTTMLLGAARHLAEHPDFEGTVHFIFQPAEEGLGGGRVMVEEGLFDRFPADAVFGMHNEPGLPLGRFGLRAGPMLANVDTWSVSFRGSGGHGAVPHRATDPTQAMAQFVGTLQSVIGRNVPPGQTAVLSVGHVAGGDARAPNVIPAEVVLSGTGRSFLPAVREVMERRLRDLASAAAAAHGCTAGIVYRHDYPALVNTAEEVALAARAAAALVGAEAVDSDYPPITAGEDFAYMLQQRPGAFMLAGNGVAPDGTFHHVHTPRFDFNDGLLALGAAYWVSLVDHALGEADAARPGDPA</sequence>
<dbReference type="InterPro" id="IPR011650">
    <property type="entry name" value="Peptidase_M20_dimer"/>
</dbReference>
<keyword evidence="1" id="KW-0378">Hydrolase</keyword>
<dbReference type="PIRSF" id="PIRSF005962">
    <property type="entry name" value="Pept_M20D_amidohydro"/>
    <property type="match status" value="1"/>
</dbReference>
<name>A0A9X9X9S3_9PROT</name>
<organism evidence="4 5">
    <name type="scientific">Neoroseomonas eburnea</name>
    <dbReference type="NCBI Taxonomy" id="1346889"/>
    <lineage>
        <taxon>Bacteria</taxon>
        <taxon>Pseudomonadati</taxon>
        <taxon>Pseudomonadota</taxon>
        <taxon>Alphaproteobacteria</taxon>
        <taxon>Acetobacterales</taxon>
        <taxon>Acetobacteraceae</taxon>
        <taxon>Neoroseomonas</taxon>
    </lineage>
</organism>
<keyword evidence="2" id="KW-0479">Metal-binding</keyword>
<gene>
    <name evidence="4" type="ORF">GXW74_08170</name>
</gene>
<proteinExistence type="predicted"/>
<dbReference type="InterPro" id="IPR017439">
    <property type="entry name" value="Amidohydrolase"/>
</dbReference>
<reference evidence="4" key="2">
    <citation type="journal article" date="2021" name="Syst. Appl. Microbiol.">
        <title>Roseomonas hellenica sp. nov., isolated from roots of wild-growing Alkanna tinctoria.</title>
        <authorList>
            <person name="Rat A."/>
            <person name="Naranjo H.D."/>
            <person name="Lebbe L."/>
            <person name="Cnockaert M."/>
            <person name="Krigas N."/>
            <person name="Grigoriadou K."/>
            <person name="Maloupa E."/>
            <person name="Willems A."/>
        </authorList>
    </citation>
    <scope>NUCLEOTIDE SEQUENCE</scope>
    <source>
        <strain evidence="4">LMG 31228</strain>
    </source>
</reference>